<feature type="signal peptide" evidence="4">
    <location>
        <begin position="1"/>
        <end position="17"/>
    </location>
</feature>
<dbReference type="GO" id="GO:0071949">
    <property type="term" value="F:FAD binding"/>
    <property type="evidence" value="ECO:0007669"/>
    <property type="project" value="InterPro"/>
</dbReference>
<feature type="region of interest" description="Disordered" evidence="3">
    <location>
        <begin position="442"/>
        <end position="462"/>
    </location>
</feature>
<evidence type="ECO:0000313" key="7">
    <source>
        <dbReference type="Proteomes" id="UP000800094"/>
    </source>
</evidence>
<dbReference type="GeneID" id="54577328"/>
<dbReference type="Gene3D" id="3.40.462.20">
    <property type="match status" value="1"/>
</dbReference>
<dbReference type="GO" id="GO:0016491">
    <property type="term" value="F:oxidoreductase activity"/>
    <property type="evidence" value="ECO:0007669"/>
    <property type="project" value="UniProtKB-KW"/>
</dbReference>
<comment type="similarity">
    <text evidence="1">Belongs to the oxygen-dependent FAD-linked oxidoreductase family.</text>
</comment>
<organism evidence="6 7">
    <name type="scientific">Trematosphaeria pertusa</name>
    <dbReference type="NCBI Taxonomy" id="390896"/>
    <lineage>
        <taxon>Eukaryota</taxon>
        <taxon>Fungi</taxon>
        <taxon>Dikarya</taxon>
        <taxon>Ascomycota</taxon>
        <taxon>Pezizomycotina</taxon>
        <taxon>Dothideomycetes</taxon>
        <taxon>Pleosporomycetidae</taxon>
        <taxon>Pleosporales</taxon>
        <taxon>Massarineae</taxon>
        <taxon>Trematosphaeriaceae</taxon>
        <taxon>Trematosphaeria</taxon>
    </lineage>
</organism>
<dbReference type="InterPro" id="IPR012951">
    <property type="entry name" value="BBE"/>
</dbReference>
<dbReference type="Pfam" id="PF08031">
    <property type="entry name" value="BBE"/>
    <property type="match status" value="1"/>
</dbReference>
<evidence type="ECO:0000259" key="5">
    <source>
        <dbReference type="PROSITE" id="PS51387"/>
    </source>
</evidence>
<reference evidence="6" key="1">
    <citation type="journal article" date="2020" name="Stud. Mycol.">
        <title>101 Dothideomycetes genomes: a test case for predicting lifestyles and emergence of pathogens.</title>
        <authorList>
            <person name="Haridas S."/>
            <person name="Albert R."/>
            <person name="Binder M."/>
            <person name="Bloem J."/>
            <person name="Labutti K."/>
            <person name="Salamov A."/>
            <person name="Andreopoulos B."/>
            <person name="Baker S."/>
            <person name="Barry K."/>
            <person name="Bills G."/>
            <person name="Bluhm B."/>
            <person name="Cannon C."/>
            <person name="Castanera R."/>
            <person name="Culley D."/>
            <person name="Daum C."/>
            <person name="Ezra D."/>
            <person name="Gonzalez J."/>
            <person name="Henrissat B."/>
            <person name="Kuo A."/>
            <person name="Liang C."/>
            <person name="Lipzen A."/>
            <person name="Lutzoni F."/>
            <person name="Magnuson J."/>
            <person name="Mondo S."/>
            <person name="Nolan M."/>
            <person name="Ohm R."/>
            <person name="Pangilinan J."/>
            <person name="Park H.-J."/>
            <person name="Ramirez L."/>
            <person name="Alfaro M."/>
            <person name="Sun H."/>
            <person name="Tritt A."/>
            <person name="Yoshinaga Y."/>
            <person name="Zwiers L.-H."/>
            <person name="Turgeon B."/>
            <person name="Goodwin S."/>
            <person name="Spatafora J."/>
            <person name="Crous P."/>
            <person name="Grigoriev I."/>
        </authorList>
    </citation>
    <scope>NUCLEOTIDE SEQUENCE</scope>
    <source>
        <strain evidence="6">CBS 122368</strain>
    </source>
</reference>
<keyword evidence="7" id="KW-1185">Reference proteome</keyword>
<name>A0A6A6I551_9PLEO</name>
<evidence type="ECO:0000256" key="2">
    <source>
        <dbReference type="ARBA" id="ARBA00023002"/>
    </source>
</evidence>
<dbReference type="PANTHER" id="PTHR13878">
    <property type="entry name" value="GULONOLACTONE OXIDASE"/>
    <property type="match status" value="1"/>
</dbReference>
<dbReference type="Pfam" id="PF01565">
    <property type="entry name" value="FAD_binding_4"/>
    <property type="match status" value="1"/>
</dbReference>
<dbReference type="PANTHER" id="PTHR13878:SF91">
    <property type="entry name" value="FAD BINDING DOMAIN PROTEIN (AFU_ORTHOLOGUE AFUA_6G12070)-RELATED"/>
    <property type="match status" value="1"/>
</dbReference>
<proteinExistence type="inferred from homology"/>
<dbReference type="SUPFAM" id="SSF56176">
    <property type="entry name" value="FAD-binding/transporter-associated domain-like"/>
    <property type="match status" value="1"/>
</dbReference>
<dbReference type="Gene3D" id="3.30.465.10">
    <property type="match status" value="2"/>
</dbReference>
<gene>
    <name evidence="6" type="ORF">BU26DRAFT_432840</name>
</gene>
<dbReference type="Proteomes" id="UP000800094">
    <property type="component" value="Unassembled WGS sequence"/>
</dbReference>
<accession>A0A6A6I551</accession>
<feature type="compositionally biased region" description="Low complexity" evidence="3">
    <location>
        <begin position="442"/>
        <end position="452"/>
    </location>
</feature>
<evidence type="ECO:0000256" key="1">
    <source>
        <dbReference type="ARBA" id="ARBA00005466"/>
    </source>
</evidence>
<dbReference type="InterPro" id="IPR006094">
    <property type="entry name" value="Oxid_FAD_bind_N"/>
</dbReference>
<feature type="domain" description="FAD-binding PCMH-type" evidence="5">
    <location>
        <begin position="141"/>
        <end position="320"/>
    </location>
</feature>
<keyword evidence="4" id="KW-0732">Signal</keyword>
<dbReference type="EMBL" id="ML987200">
    <property type="protein sequence ID" value="KAF2245654.1"/>
    <property type="molecule type" value="Genomic_DNA"/>
</dbReference>
<sequence length="655" mass="70989">MLLQLLFLLPQGSSALALNFPWESIQLAEAETRNYSAIAFGNLAHQFEPKECKVIPGDDDWPSDDEWTTFNKTLGGALLKPKPLASVCYTGPSYDATRCEQLKTGWTNIAIHSNDPTSVMSQWASGDSCVPTSQPNSTCSQGGYPVYVVNATTVRHVQMAVNFARNNNIRLVIKNGGHDFNGKNIGGYALSVWMHHLKGIIYHANYTAPDYSGQAVAIGGGSQALDAYTTMSGYNITLLMPGGSTVGLAGGFFQGGGHSSYTSFYGLAADHVVRINAVTADGRLVTADAETNEDLYWAFRGGGGGTYGIVTSIVVKAFPQTPIATGRITFSTVLAPGSNSTGISLETFWEGMKAYWEFCIPLVNNGGLGYNFIRHTPNPNSNETGLTFTTSITLPNHTIAEYRAFMRPLQEKLNALGIAVPMPPVQRFANIYTRDQPPSLARAQAISSASSAEDGTTNPLKPRALGDVVGNTLIASRFFPRSSFSSATSRTAMNAAIRTFIEAGGYEFHGMNYAPTLAVAGNPRNAVNPAFRSTVMHAQGYDSRSWWDGTRPVESMAIQAEKHRRLQAYMQGWRDITPGSGSYINEGDAQEPDWKGAFFGANYERLRGVKERWDPEGVFWALNTVGSDKWEVRGGSGGGRRGLYTQDGRLCRVEG</sequence>
<dbReference type="OrthoDB" id="415825at2759"/>
<keyword evidence="2" id="KW-0560">Oxidoreductase</keyword>
<dbReference type="InterPro" id="IPR036318">
    <property type="entry name" value="FAD-bd_PCMH-like_sf"/>
</dbReference>
<dbReference type="PROSITE" id="PS51387">
    <property type="entry name" value="FAD_PCMH"/>
    <property type="match status" value="1"/>
</dbReference>
<dbReference type="InterPro" id="IPR016166">
    <property type="entry name" value="FAD-bd_PCMH"/>
</dbReference>
<evidence type="ECO:0000256" key="3">
    <source>
        <dbReference type="SAM" id="MobiDB-lite"/>
    </source>
</evidence>
<protein>
    <submittedName>
        <fullName evidence="6">FAD/FMN-containing isoamyl alcohol oxidase-like protein MreA</fullName>
    </submittedName>
</protein>
<evidence type="ECO:0000313" key="6">
    <source>
        <dbReference type="EMBL" id="KAF2245654.1"/>
    </source>
</evidence>
<feature type="chain" id="PRO_5025639892" evidence="4">
    <location>
        <begin position="18"/>
        <end position="655"/>
    </location>
</feature>
<dbReference type="InterPro" id="IPR050432">
    <property type="entry name" value="FAD-linked_Oxidoreductases_BP"/>
</dbReference>
<evidence type="ECO:0000256" key="4">
    <source>
        <dbReference type="SAM" id="SignalP"/>
    </source>
</evidence>
<dbReference type="AlphaFoldDB" id="A0A6A6I551"/>
<dbReference type="InterPro" id="IPR016169">
    <property type="entry name" value="FAD-bd_PCMH_sub2"/>
</dbReference>
<dbReference type="RefSeq" id="XP_033680658.1">
    <property type="nucleotide sequence ID" value="XM_033823998.1"/>
</dbReference>